<dbReference type="InterPro" id="IPR009016">
    <property type="entry name" value="Fe_hydrogenase"/>
</dbReference>
<keyword evidence="3" id="KW-0408">Iron</keyword>
<dbReference type="InterPro" id="IPR017900">
    <property type="entry name" value="4Fe4S_Fe_S_CS"/>
</dbReference>
<keyword evidence="4" id="KW-0411">Iron-sulfur</keyword>
<evidence type="ECO:0000256" key="5">
    <source>
        <dbReference type="SAM" id="MobiDB-lite"/>
    </source>
</evidence>
<proteinExistence type="predicted"/>
<dbReference type="PANTHER" id="PTHR11615">
    <property type="entry name" value="NITRATE, FORMATE, IRON DEHYDROGENASE"/>
    <property type="match status" value="1"/>
</dbReference>
<dbReference type="Gene3D" id="3.40.950.10">
    <property type="entry name" value="Fe-only Hydrogenase (Larger Subunit), Chain L, domain 3"/>
    <property type="match status" value="1"/>
</dbReference>
<sequence>MDRQHPVFTIQTECHDCYKCVRQCPVKAIRVEDGHAAIIPELCIACGHCLKVCPSRAKRVRDDIGRARLLLSGTEPVYASIAPSWVSEFSGIRREILFSTLRRLGFAGVSETALGANLVSFQMVEEMKTMTGGALISSACPAAVEFIARYLPDFRDSLSKVPSPALVHCQMLQKIAGGGKVVFIGPCSAKKLEADRNPQIMSLALTFQDMRKWLEQDGIDLCEDFPGRSGSPDVSGESDESAEPGSGSLYPVPGGMIETLRMNDSSLPMFQITGLANLERYLAGIDPAKLINPVFLEVLACEGGCLEGPCMSDSRCGLMAALEVYRVAGVAESGELSGSLNAAHFSSGIKSAGSLPARYYSKNHEEPMIRRALARVGKTTPEDELNCGGCGYDTCRNFASALLEEKAEPAMCASWMRRRAARKANALLRCIPSGVVIVDSNLDIIECNKSFAGMFGRDIELVFEARPGMTGARICRILPLEELFRAALRTGQDISREHLPLGERLFHITIFTIDPAQTIGVIVRDVTETETRREQIACRAREVIQKNLQTVQEIACRLGEHMADTEILLSSIAEDYGPGRSSDDTGFGKEG</sequence>
<feature type="domain" description="4Fe-4S ferredoxin-type" evidence="6">
    <location>
        <begin position="4"/>
        <end position="33"/>
    </location>
</feature>
<feature type="domain" description="4Fe-4S" evidence="7">
    <location>
        <begin position="368"/>
        <end position="429"/>
    </location>
</feature>
<keyword evidence="2" id="KW-0479">Metal-binding</keyword>
<dbReference type="InterPro" id="IPR017896">
    <property type="entry name" value="4Fe4S_Fe-S-bd"/>
</dbReference>
<evidence type="ECO:0000256" key="1">
    <source>
        <dbReference type="ARBA" id="ARBA00022485"/>
    </source>
</evidence>
<evidence type="ECO:0000313" key="9">
    <source>
        <dbReference type="Proteomes" id="UP000233256"/>
    </source>
</evidence>
<comment type="caution">
    <text evidence="8">The sequence shown here is derived from an EMBL/GenBank/DDBJ whole genome shotgun (WGS) entry which is preliminary data.</text>
</comment>
<gene>
    <name evidence="8" type="ORF">CVV64_12460</name>
</gene>
<dbReference type="InterPro" id="IPR007202">
    <property type="entry name" value="4Fe-4S_dom"/>
</dbReference>
<dbReference type="Pfam" id="PF13237">
    <property type="entry name" value="Fer4_10"/>
    <property type="match status" value="1"/>
</dbReference>
<accession>A0A2N1PNC8</accession>
<dbReference type="Gene3D" id="3.30.70.20">
    <property type="match status" value="1"/>
</dbReference>
<dbReference type="InterPro" id="IPR004108">
    <property type="entry name" value="Fe_hydrogenase_lsu_C"/>
</dbReference>
<feature type="domain" description="4Fe-4S ferredoxin-type" evidence="6">
    <location>
        <begin position="34"/>
        <end position="63"/>
    </location>
</feature>
<dbReference type="GO" id="GO:0051539">
    <property type="term" value="F:4 iron, 4 sulfur cluster binding"/>
    <property type="evidence" value="ECO:0007669"/>
    <property type="project" value="UniProtKB-KW"/>
</dbReference>
<dbReference type="Gene3D" id="3.30.450.20">
    <property type="entry name" value="PAS domain"/>
    <property type="match status" value="1"/>
</dbReference>
<evidence type="ECO:0000256" key="2">
    <source>
        <dbReference type="ARBA" id="ARBA00022723"/>
    </source>
</evidence>
<name>A0A2N1PNC8_9BACT</name>
<reference evidence="8 9" key="1">
    <citation type="journal article" date="2017" name="ISME J.">
        <title>Potential for microbial H2 and metal transformations associated with novel bacteria and archaea in deep terrestrial subsurface sediments.</title>
        <authorList>
            <person name="Hernsdorf A.W."/>
            <person name="Amano Y."/>
            <person name="Miyakawa K."/>
            <person name="Ise K."/>
            <person name="Suzuki Y."/>
            <person name="Anantharaman K."/>
            <person name="Probst A."/>
            <person name="Burstein D."/>
            <person name="Thomas B.C."/>
            <person name="Banfield J.F."/>
        </authorList>
    </citation>
    <scope>NUCLEOTIDE SEQUENCE [LARGE SCALE GENOMIC DNA]</scope>
    <source>
        <strain evidence="8">HGW-Wallbacteria-1</strain>
    </source>
</reference>
<dbReference type="PROSITE" id="PS51656">
    <property type="entry name" value="4FE4S"/>
    <property type="match status" value="1"/>
</dbReference>
<dbReference type="Pfam" id="PF04060">
    <property type="entry name" value="FeS"/>
    <property type="match status" value="1"/>
</dbReference>
<dbReference type="InterPro" id="IPR013656">
    <property type="entry name" value="PAS_4"/>
</dbReference>
<organism evidence="8 9">
    <name type="scientific">Candidatus Wallbacteria bacterium HGW-Wallbacteria-1</name>
    <dbReference type="NCBI Taxonomy" id="2013854"/>
    <lineage>
        <taxon>Bacteria</taxon>
        <taxon>Candidatus Walliibacteriota</taxon>
    </lineage>
</organism>
<feature type="region of interest" description="Disordered" evidence="5">
    <location>
        <begin position="225"/>
        <end position="251"/>
    </location>
</feature>
<dbReference type="Proteomes" id="UP000233256">
    <property type="component" value="Unassembled WGS sequence"/>
</dbReference>
<dbReference type="PROSITE" id="PS51379">
    <property type="entry name" value="4FE4S_FER_2"/>
    <property type="match status" value="2"/>
</dbReference>
<dbReference type="AlphaFoldDB" id="A0A2N1PNC8"/>
<dbReference type="SUPFAM" id="SSF55785">
    <property type="entry name" value="PYP-like sensor domain (PAS domain)"/>
    <property type="match status" value="1"/>
</dbReference>
<evidence type="ECO:0000256" key="3">
    <source>
        <dbReference type="ARBA" id="ARBA00023004"/>
    </source>
</evidence>
<evidence type="ECO:0000259" key="7">
    <source>
        <dbReference type="PROSITE" id="PS51656"/>
    </source>
</evidence>
<dbReference type="GO" id="GO:0046872">
    <property type="term" value="F:metal ion binding"/>
    <property type="evidence" value="ECO:0007669"/>
    <property type="project" value="UniProtKB-KW"/>
</dbReference>
<dbReference type="InterPro" id="IPR035965">
    <property type="entry name" value="PAS-like_dom_sf"/>
</dbReference>
<dbReference type="EMBL" id="PGXC01000011">
    <property type="protein sequence ID" value="PKK89830.1"/>
    <property type="molecule type" value="Genomic_DNA"/>
</dbReference>
<dbReference type="Pfam" id="PF02906">
    <property type="entry name" value="Fe_hyd_lg_C"/>
    <property type="match status" value="1"/>
</dbReference>
<protein>
    <submittedName>
        <fullName evidence="8">[Fe-S]-binding protein</fullName>
    </submittedName>
</protein>
<evidence type="ECO:0000259" key="6">
    <source>
        <dbReference type="PROSITE" id="PS51379"/>
    </source>
</evidence>
<dbReference type="InterPro" id="IPR050340">
    <property type="entry name" value="Cytosolic_Fe-S_CAF"/>
</dbReference>
<dbReference type="PROSITE" id="PS00198">
    <property type="entry name" value="4FE4S_FER_1"/>
    <property type="match status" value="1"/>
</dbReference>
<dbReference type="Gene3D" id="1.10.15.40">
    <property type="entry name" value="Electron transport complex subunit B, putative Fe-S cluster"/>
    <property type="match status" value="1"/>
</dbReference>
<dbReference type="SUPFAM" id="SSF54862">
    <property type="entry name" value="4Fe-4S ferredoxins"/>
    <property type="match status" value="1"/>
</dbReference>
<keyword evidence="1" id="KW-0004">4Fe-4S</keyword>
<evidence type="ECO:0000256" key="4">
    <source>
        <dbReference type="ARBA" id="ARBA00023014"/>
    </source>
</evidence>
<dbReference type="Pfam" id="PF08448">
    <property type="entry name" value="PAS_4"/>
    <property type="match status" value="1"/>
</dbReference>
<dbReference type="SUPFAM" id="SSF53920">
    <property type="entry name" value="Fe-only hydrogenase"/>
    <property type="match status" value="1"/>
</dbReference>
<evidence type="ECO:0000313" key="8">
    <source>
        <dbReference type="EMBL" id="PKK89830.1"/>
    </source>
</evidence>